<dbReference type="InterPro" id="IPR003680">
    <property type="entry name" value="Flavodoxin_fold"/>
</dbReference>
<dbReference type="GO" id="GO:0010181">
    <property type="term" value="F:FMN binding"/>
    <property type="evidence" value="ECO:0007669"/>
    <property type="project" value="TreeGrafter"/>
</dbReference>
<feature type="domain" description="Flavodoxin-like fold" evidence="2">
    <location>
        <begin position="1"/>
        <end position="170"/>
    </location>
</feature>
<keyword evidence="1 3" id="KW-0560">Oxidoreductase</keyword>
<name>A0A2X2IR85_SPHMU</name>
<evidence type="ECO:0000313" key="4">
    <source>
        <dbReference type="Proteomes" id="UP000251241"/>
    </source>
</evidence>
<evidence type="ECO:0000313" key="3">
    <source>
        <dbReference type="EMBL" id="SPZ84782.1"/>
    </source>
</evidence>
<evidence type="ECO:0000256" key="1">
    <source>
        <dbReference type="ARBA" id="ARBA00023002"/>
    </source>
</evidence>
<gene>
    <name evidence="3" type="primary">ywrO</name>
    <name evidence="3" type="ORF">NCTC11343_01327</name>
</gene>
<dbReference type="PANTHER" id="PTHR47307">
    <property type="entry name" value="GLUTATHIONE-REGULATED POTASSIUM-EFFLUX SYSTEM ANCILLARY PROTEIN KEFG"/>
    <property type="match status" value="1"/>
</dbReference>
<dbReference type="AlphaFoldDB" id="A0A2X2IR85"/>
<proteinExistence type="predicted"/>
<dbReference type="EC" id="1.6.99.-" evidence="3"/>
<dbReference type="InterPro" id="IPR029039">
    <property type="entry name" value="Flavoprotein-like_sf"/>
</dbReference>
<dbReference type="SUPFAM" id="SSF52218">
    <property type="entry name" value="Flavoproteins"/>
    <property type="match status" value="1"/>
</dbReference>
<dbReference type="GO" id="GO:0003955">
    <property type="term" value="F:NAD(P)H dehydrogenase (quinone) activity"/>
    <property type="evidence" value="ECO:0007669"/>
    <property type="project" value="TreeGrafter"/>
</dbReference>
<dbReference type="Pfam" id="PF02525">
    <property type="entry name" value="Flavodoxin_2"/>
    <property type="match status" value="1"/>
</dbReference>
<dbReference type="RefSeq" id="WP_070569448.1">
    <property type="nucleotide sequence ID" value="NZ_CP069793.1"/>
</dbReference>
<accession>A0A2X2IR85</accession>
<dbReference type="Proteomes" id="UP000251241">
    <property type="component" value="Unassembled WGS sequence"/>
</dbReference>
<protein>
    <submittedName>
        <fullName evidence="3">General stress protein 14</fullName>
        <ecNumber evidence="3">1.6.99.-</ecNumber>
    </submittedName>
</protein>
<dbReference type="InterPro" id="IPR046980">
    <property type="entry name" value="KefG/KefF"/>
</dbReference>
<dbReference type="GO" id="GO:0009055">
    <property type="term" value="F:electron transfer activity"/>
    <property type="evidence" value="ECO:0007669"/>
    <property type="project" value="TreeGrafter"/>
</dbReference>
<evidence type="ECO:0000259" key="2">
    <source>
        <dbReference type="Pfam" id="PF02525"/>
    </source>
</evidence>
<dbReference type="GeneID" id="97181430"/>
<dbReference type="Gene3D" id="3.40.50.360">
    <property type="match status" value="1"/>
</dbReference>
<organism evidence="3 4">
    <name type="scientific">Sphingobacterium multivorum</name>
    <dbReference type="NCBI Taxonomy" id="28454"/>
    <lineage>
        <taxon>Bacteria</taxon>
        <taxon>Pseudomonadati</taxon>
        <taxon>Bacteroidota</taxon>
        <taxon>Sphingobacteriia</taxon>
        <taxon>Sphingobacteriales</taxon>
        <taxon>Sphingobacteriaceae</taxon>
        <taxon>Sphingobacterium</taxon>
    </lineage>
</organism>
<reference evidence="3 4" key="1">
    <citation type="submission" date="2018-06" db="EMBL/GenBank/DDBJ databases">
        <authorList>
            <consortium name="Pathogen Informatics"/>
            <person name="Doyle S."/>
        </authorList>
    </citation>
    <scope>NUCLEOTIDE SEQUENCE [LARGE SCALE GENOMIC DNA]</scope>
    <source>
        <strain evidence="3 4">NCTC11343</strain>
    </source>
</reference>
<sequence length="176" mass="20764">MKTLIVVIHPNFAASVVNKSWVKALENQPELYDIHQLHQVYADGKIDVLAEQKMIEKYDKIVFQFPFYWFNCPPFFKQWLDEVLTYGWAYGKNSGYKLEGKKIALAISAGIDEQEYRETGKYKYSMDQLTSPFEITFDYVKADYQKPFVFYGIEKESSTAWVEEGVTRYLRFLEQL</sequence>
<dbReference type="EMBL" id="UAUU01000004">
    <property type="protein sequence ID" value="SPZ84782.1"/>
    <property type="molecule type" value="Genomic_DNA"/>
</dbReference>
<dbReference type="PANTHER" id="PTHR47307:SF1">
    <property type="entry name" value="GLUTATHIONE-REGULATED POTASSIUM-EFFLUX SYSTEM ANCILLARY PROTEIN KEFG"/>
    <property type="match status" value="1"/>
</dbReference>